<gene>
    <name evidence="7" type="ORF">FHP88_03685</name>
</gene>
<name>A0A558DW07_9GAMM</name>
<dbReference type="InterPro" id="IPR000889">
    <property type="entry name" value="Glutathione_peroxidase"/>
</dbReference>
<reference evidence="7 8" key="1">
    <citation type="submission" date="2019-07" db="EMBL/GenBank/DDBJ databases">
        <title>The pathways for chlorine oxyanion respiration interact through the shared metabolite chlorate.</title>
        <authorList>
            <person name="Barnum T.P."/>
            <person name="Cheng Y."/>
            <person name="Hill K.A."/>
            <person name="Lucas L.N."/>
            <person name="Carlson H.K."/>
            <person name="Coates J.D."/>
        </authorList>
    </citation>
    <scope>NUCLEOTIDE SEQUENCE [LARGE SCALE GENOMIC DNA]</scope>
    <source>
        <strain evidence="7 8">BK-1</strain>
    </source>
</reference>
<evidence type="ECO:0000256" key="1">
    <source>
        <dbReference type="ARBA" id="ARBA00006926"/>
    </source>
</evidence>
<dbReference type="GO" id="GO:0004601">
    <property type="term" value="F:peroxidase activity"/>
    <property type="evidence" value="ECO:0007669"/>
    <property type="project" value="UniProtKB-KW"/>
</dbReference>
<dbReference type="PROSITE" id="PS00460">
    <property type="entry name" value="GLUTATHIONE_PEROXID_1"/>
    <property type="match status" value="1"/>
</dbReference>
<comment type="similarity">
    <text evidence="1 4">Belongs to the glutathione peroxidase family.</text>
</comment>
<protein>
    <recommendedName>
        <fullName evidence="4">Glutathione peroxidase</fullName>
    </recommendedName>
</protein>
<feature type="signal peptide" evidence="5">
    <location>
        <begin position="1"/>
        <end position="25"/>
    </location>
</feature>
<evidence type="ECO:0000313" key="8">
    <source>
        <dbReference type="Proteomes" id="UP000316649"/>
    </source>
</evidence>
<keyword evidence="2 4" id="KW-0575">Peroxidase</keyword>
<sequence>MFIRSTIATALALTALVGFSTGWQATASETNHPKVSGRTICGDHGSFKIRRLSSDQVDDVCEVYKGKVMLVVNTASRCAYTDQYDGLEKLYKNYQGKGLVVIGFPSNDFAGQEPGTEKAIKDFCRLTYGVQFPMYEKTRVVGKEAAPIYQALYRATESAPRWNFHKYLIDRNGTVIESYGSSIEPQSKQLIGAIERLL</sequence>
<evidence type="ECO:0000256" key="3">
    <source>
        <dbReference type="ARBA" id="ARBA00023002"/>
    </source>
</evidence>
<dbReference type="EMBL" id="VMNH01000004">
    <property type="protein sequence ID" value="TVO77911.1"/>
    <property type="molecule type" value="Genomic_DNA"/>
</dbReference>
<dbReference type="PROSITE" id="PS51352">
    <property type="entry name" value="THIOREDOXIN_2"/>
    <property type="match status" value="1"/>
</dbReference>
<evidence type="ECO:0000256" key="2">
    <source>
        <dbReference type="ARBA" id="ARBA00022559"/>
    </source>
</evidence>
<organism evidence="7 8">
    <name type="scientific">Sedimenticola selenatireducens</name>
    <dbReference type="NCBI Taxonomy" id="191960"/>
    <lineage>
        <taxon>Bacteria</taxon>
        <taxon>Pseudomonadati</taxon>
        <taxon>Pseudomonadota</taxon>
        <taxon>Gammaproteobacteria</taxon>
        <taxon>Chromatiales</taxon>
        <taxon>Sedimenticolaceae</taxon>
        <taxon>Sedimenticola</taxon>
    </lineage>
</organism>
<accession>A0A558DW07</accession>
<comment type="caution">
    <text evidence="7">The sequence shown here is derived from an EMBL/GenBank/DDBJ whole genome shotgun (WGS) entry which is preliminary data.</text>
</comment>
<dbReference type="InterPro" id="IPR029759">
    <property type="entry name" value="GPX_AS"/>
</dbReference>
<dbReference type="CDD" id="cd00340">
    <property type="entry name" value="GSH_Peroxidase"/>
    <property type="match status" value="1"/>
</dbReference>
<dbReference type="InterPro" id="IPR013766">
    <property type="entry name" value="Thioredoxin_domain"/>
</dbReference>
<feature type="chain" id="PRO_5021848474" description="Glutathione peroxidase" evidence="5">
    <location>
        <begin position="26"/>
        <end position="198"/>
    </location>
</feature>
<dbReference type="RefSeq" id="WP_144357635.1">
    <property type="nucleotide sequence ID" value="NZ_VMNH01000004.1"/>
</dbReference>
<keyword evidence="3 4" id="KW-0560">Oxidoreductase</keyword>
<feature type="domain" description="Thioredoxin" evidence="6">
    <location>
        <begin position="19"/>
        <end position="198"/>
    </location>
</feature>
<dbReference type="OrthoDB" id="9785502at2"/>
<evidence type="ECO:0000259" key="6">
    <source>
        <dbReference type="PROSITE" id="PS51352"/>
    </source>
</evidence>
<evidence type="ECO:0000256" key="5">
    <source>
        <dbReference type="SAM" id="SignalP"/>
    </source>
</evidence>
<dbReference type="Proteomes" id="UP000316649">
    <property type="component" value="Unassembled WGS sequence"/>
</dbReference>
<dbReference type="PRINTS" id="PR01011">
    <property type="entry name" value="GLUTPROXDASE"/>
</dbReference>
<dbReference type="PANTHER" id="PTHR11592">
    <property type="entry name" value="GLUTATHIONE PEROXIDASE"/>
    <property type="match status" value="1"/>
</dbReference>
<proteinExistence type="inferred from homology"/>
<dbReference type="Gene3D" id="3.40.30.10">
    <property type="entry name" value="Glutaredoxin"/>
    <property type="match status" value="1"/>
</dbReference>
<evidence type="ECO:0000313" key="7">
    <source>
        <dbReference type="EMBL" id="TVO77911.1"/>
    </source>
</evidence>
<dbReference type="PANTHER" id="PTHR11592:SF40">
    <property type="entry name" value="THIOREDOXIN_GLUTATHIONE PEROXIDASE BTUE"/>
    <property type="match status" value="1"/>
</dbReference>
<dbReference type="GO" id="GO:0034599">
    <property type="term" value="P:cellular response to oxidative stress"/>
    <property type="evidence" value="ECO:0007669"/>
    <property type="project" value="TreeGrafter"/>
</dbReference>
<keyword evidence="8" id="KW-1185">Reference proteome</keyword>
<dbReference type="InterPro" id="IPR036249">
    <property type="entry name" value="Thioredoxin-like_sf"/>
</dbReference>
<evidence type="ECO:0000256" key="4">
    <source>
        <dbReference type="RuleBase" id="RU000499"/>
    </source>
</evidence>
<dbReference type="PROSITE" id="PS51355">
    <property type="entry name" value="GLUTATHIONE_PEROXID_3"/>
    <property type="match status" value="1"/>
</dbReference>
<keyword evidence="5" id="KW-0732">Signal</keyword>
<dbReference type="SUPFAM" id="SSF52833">
    <property type="entry name" value="Thioredoxin-like"/>
    <property type="match status" value="1"/>
</dbReference>
<dbReference type="Pfam" id="PF00255">
    <property type="entry name" value="GSHPx"/>
    <property type="match status" value="1"/>
</dbReference>
<dbReference type="AlphaFoldDB" id="A0A558DW07"/>